<evidence type="ECO:0000313" key="1">
    <source>
        <dbReference type="Proteomes" id="UP000887572"/>
    </source>
</evidence>
<sequence length="265" mass="30735">MLQIMKNYFYIIHHQLATKHCHFMSYRQRKLFDSHFLMPTLIPSRVLSMASTSSDKLQSVLLNCDKSIRTIRELKQKIEHSAKTKRTIEESNADVWEQKFDYVNEKFVCCHNIWDAARLAVQNWALSLAARSQIEEDLEIRNRMLPKNGFVEIQEENCIDLSELEMSGEALNCGSPAANEEAIERFSCDEQMKTPEAECAQEYGEEEDLSYGENDLDATNDVDPDQLEQYNKQLKEFVHGMRHLPPPAGLKHKKALIRFFMKASI</sequence>
<evidence type="ECO:0000313" key="2">
    <source>
        <dbReference type="WBParaSite" id="Gr19_v10_g13125.t1"/>
    </source>
</evidence>
<reference evidence="2" key="1">
    <citation type="submission" date="2022-11" db="UniProtKB">
        <authorList>
            <consortium name="WormBaseParasite"/>
        </authorList>
    </citation>
    <scope>IDENTIFICATION</scope>
</reference>
<dbReference type="AlphaFoldDB" id="A0A914H4A6"/>
<name>A0A914H4A6_GLORO</name>
<organism evidence="1 2">
    <name type="scientific">Globodera rostochiensis</name>
    <name type="common">Golden nematode worm</name>
    <name type="synonym">Heterodera rostochiensis</name>
    <dbReference type="NCBI Taxonomy" id="31243"/>
    <lineage>
        <taxon>Eukaryota</taxon>
        <taxon>Metazoa</taxon>
        <taxon>Ecdysozoa</taxon>
        <taxon>Nematoda</taxon>
        <taxon>Chromadorea</taxon>
        <taxon>Rhabditida</taxon>
        <taxon>Tylenchina</taxon>
        <taxon>Tylenchomorpha</taxon>
        <taxon>Tylenchoidea</taxon>
        <taxon>Heteroderidae</taxon>
        <taxon>Heteroderinae</taxon>
        <taxon>Globodera</taxon>
    </lineage>
</organism>
<accession>A0A914H4A6</accession>
<dbReference type="WBParaSite" id="Gr19_v10_g13125.t1">
    <property type="protein sequence ID" value="Gr19_v10_g13125.t1"/>
    <property type="gene ID" value="Gr19_v10_g13125"/>
</dbReference>
<proteinExistence type="predicted"/>
<dbReference type="Proteomes" id="UP000887572">
    <property type="component" value="Unplaced"/>
</dbReference>
<keyword evidence="1" id="KW-1185">Reference proteome</keyword>
<protein>
    <submittedName>
        <fullName evidence="2">Uncharacterized protein</fullName>
    </submittedName>
</protein>